<dbReference type="EMBL" id="JANKHO010003988">
    <property type="protein sequence ID" value="KAJ3479614.1"/>
    <property type="molecule type" value="Genomic_DNA"/>
</dbReference>
<feature type="compositionally biased region" description="Basic and acidic residues" evidence="1">
    <location>
        <begin position="203"/>
        <end position="215"/>
    </location>
</feature>
<sequence length="300" mass="33375">MKRFEEELRAANVQLLPVTSLPDLADGIDLQEDLMSEAQPSTSYPHFPPDILLNPVESAEWRVVDADTEGQELEIGKMQRHVAGRDPGTAEIRIEVLSPTSPGFVDMEEHHRPSGFSEAFIEEIVEGEETKTKTEGIMTVEAKAEEKNRAEGNQDASTPSQPPPGPKHTPDTPNWAAAPLESASALPPPNPAPANQPNSSISDNHDHELNWDWRSNEPPTAAQRQANIDRWFPPIRQPFLEILGMTVLPLQYEPGVLERSVRRVKRVVKPGERDKGGEEGNKRWRGVQEELVGRLARVVL</sequence>
<feature type="compositionally biased region" description="Low complexity" evidence="1">
    <location>
        <begin position="171"/>
        <end position="185"/>
    </location>
</feature>
<accession>A0A9W8JNI3</accession>
<organism evidence="2 3">
    <name type="scientific">Agrocybe chaxingu</name>
    <dbReference type="NCBI Taxonomy" id="84603"/>
    <lineage>
        <taxon>Eukaryota</taxon>
        <taxon>Fungi</taxon>
        <taxon>Dikarya</taxon>
        <taxon>Basidiomycota</taxon>
        <taxon>Agaricomycotina</taxon>
        <taxon>Agaricomycetes</taxon>
        <taxon>Agaricomycetidae</taxon>
        <taxon>Agaricales</taxon>
        <taxon>Agaricineae</taxon>
        <taxon>Strophariaceae</taxon>
        <taxon>Agrocybe</taxon>
    </lineage>
</organism>
<protein>
    <submittedName>
        <fullName evidence="2">Uncharacterized protein</fullName>
    </submittedName>
</protein>
<dbReference type="AlphaFoldDB" id="A0A9W8JNI3"/>
<proteinExistence type="predicted"/>
<evidence type="ECO:0000256" key="1">
    <source>
        <dbReference type="SAM" id="MobiDB-lite"/>
    </source>
</evidence>
<keyword evidence="3" id="KW-1185">Reference proteome</keyword>
<evidence type="ECO:0000313" key="2">
    <source>
        <dbReference type="EMBL" id="KAJ3479614.1"/>
    </source>
</evidence>
<dbReference type="OrthoDB" id="435402at2759"/>
<evidence type="ECO:0000313" key="3">
    <source>
        <dbReference type="Proteomes" id="UP001148786"/>
    </source>
</evidence>
<reference evidence="2" key="1">
    <citation type="submission" date="2022-07" db="EMBL/GenBank/DDBJ databases">
        <title>Genome Sequence of Agrocybe chaxingu.</title>
        <authorList>
            <person name="Buettner E."/>
        </authorList>
    </citation>
    <scope>NUCLEOTIDE SEQUENCE</scope>
    <source>
        <strain evidence="2">MP-N11</strain>
    </source>
</reference>
<feature type="region of interest" description="Disordered" evidence="1">
    <location>
        <begin position="145"/>
        <end position="222"/>
    </location>
</feature>
<dbReference type="Proteomes" id="UP001148786">
    <property type="component" value="Unassembled WGS sequence"/>
</dbReference>
<comment type="caution">
    <text evidence="2">The sequence shown here is derived from an EMBL/GenBank/DDBJ whole genome shotgun (WGS) entry which is preliminary data.</text>
</comment>
<name>A0A9W8JNI3_9AGAR</name>
<gene>
    <name evidence="2" type="ORF">NLJ89_g12321</name>
</gene>